<comment type="caution">
    <text evidence="2">The sequence shown here is derived from an EMBL/GenBank/DDBJ whole genome shotgun (WGS) entry which is preliminary data.</text>
</comment>
<evidence type="ECO:0000256" key="1">
    <source>
        <dbReference type="SAM" id="MobiDB-lite"/>
    </source>
</evidence>
<reference evidence="2 3" key="1">
    <citation type="journal article" date="2016" name="Nat. Commun.">
        <title>Thousands of microbial genomes shed light on interconnected biogeochemical processes in an aquifer system.</title>
        <authorList>
            <person name="Anantharaman K."/>
            <person name="Brown C.T."/>
            <person name="Hug L.A."/>
            <person name="Sharon I."/>
            <person name="Castelle C.J."/>
            <person name="Probst A.J."/>
            <person name="Thomas B.C."/>
            <person name="Singh A."/>
            <person name="Wilkins M.J."/>
            <person name="Karaoz U."/>
            <person name="Brodie E.L."/>
            <person name="Williams K.H."/>
            <person name="Hubbard S.S."/>
            <person name="Banfield J.F."/>
        </authorList>
    </citation>
    <scope>NUCLEOTIDE SEQUENCE [LARGE SCALE GENOMIC DNA]</scope>
</reference>
<evidence type="ECO:0000313" key="2">
    <source>
        <dbReference type="EMBL" id="OGZ57324.1"/>
    </source>
</evidence>
<dbReference type="STRING" id="1802158.A2827_03500"/>
<dbReference type="AlphaFoldDB" id="A0A1G2H4A7"/>
<name>A0A1G2H4A7_9BACT</name>
<dbReference type="Pfam" id="PF02482">
    <property type="entry name" value="Ribosomal_S30AE"/>
    <property type="match status" value="1"/>
</dbReference>
<dbReference type="Proteomes" id="UP000177932">
    <property type="component" value="Unassembled WGS sequence"/>
</dbReference>
<dbReference type="InterPro" id="IPR003489">
    <property type="entry name" value="RHF/RaiA"/>
</dbReference>
<evidence type="ECO:0000313" key="3">
    <source>
        <dbReference type="Proteomes" id="UP000177932"/>
    </source>
</evidence>
<sequence>MKITIKSTNLKLSGSVFAYIEEKVGSLEKFINVKDLADSGHPSVEAWVEVEKLMGQSKGDVYRAEIQIKLPGSEGMRTESKQWDLHQCIDEAKDEMQRRLKRYKNKQTAKKKKIGRESKEDRYSEAV</sequence>
<feature type="compositionally biased region" description="Basic residues" evidence="1">
    <location>
        <begin position="101"/>
        <end position="114"/>
    </location>
</feature>
<gene>
    <name evidence="2" type="ORF">A2827_03500</name>
</gene>
<feature type="region of interest" description="Disordered" evidence="1">
    <location>
        <begin position="101"/>
        <end position="127"/>
    </location>
</feature>
<dbReference type="InterPro" id="IPR036567">
    <property type="entry name" value="RHF-like"/>
</dbReference>
<accession>A0A1G2H4A7</accession>
<proteinExistence type="predicted"/>
<organism evidence="2 3">
    <name type="scientific">Candidatus Spechtbacteria bacterium RIFCSPHIGHO2_01_FULL_43_30</name>
    <dbReference type="NCBI Taxonomy" id="1802158"/>
    <lineage>
        <taxon>Bacteria</taxon>
        <taxon>Candidatus Spechtiibacteriota</taxon>
    </lineage>
</organism>
<dbReference type="NCBIfam" id="TIGR00741">
    <property type="entry name" value="yfiA"/>
    <property type="match status" value="1"/>
</dbReference>
<dbReference type="Gene3D" id="3.30.160.100">
    <property type="entry name" value="Ribosome hibernation promotion factor-like"/>
    <property type="match status" value="1"/>
</dbReference>
<feature type="compositionally biased region" description="Basic and acidic residues" evidence="1">
    <location>
        <begin position="115"/>
        <end position="127"/>
    </location>
</feature>
<protein>
    <submittedName>
        <fullName evidence="2">Ribosomal subunit interface protein</fullName>
    </submittedName>
</protein>
<dbReference type="SUPFAM" id="SSF69754">
    <property type="entry name" value="Ribosome binding protein Y (YfiA homologue)"/>
    <property type="match status" value="1"/>
</dbReference>
<dbReference type="EMBL" id="MHOD01000032">
    <property type="protein sequence ID" value="OGZ57324.1"/>
    <property type="molecule type" value="Genomic_DNA"/>
</dbReference>